<feature type="transmembrane region" description="Helical" evidence="5">
    <location>
        <begin position="78"/>
        <end position="97"/>
    </location>
</feature>
<feature type="region of interest" description="Disordered" evidence="4">
    <location>
        <begin position="1"/>
        <end position="37"/>
    </location>
</feature>
<accession>A0A3D9ZFZ0</accession>
<feature type="compositionally biased region" description="Basic residues" evidence="4">
    <location>
        <begin position="1"/>
        <end position="10"/>
    </location>
</feature>
<keyword evidence="3" id="KW-0902">Two-component regulatory system</keyword>
<dbReference type="GO" id="GO:0016301">
    <property type="term" value="F:kinase activity"/>
    <property type="evidence" value="ECO:0007669"/>
    <property type="project" value="UniProtKB-KW"/>
</dbReference>
<evidence type="ECO:0000256" key="3">
    <source>
        <dbReference type="ARBA" id="ARBA00023012"/>
    </source>
</evidence>
<dbReference type="Pfam" id="PF02518">
    <property type="entry name" value="HATPase_c"/>
    <property type="match status" value="1"/>
</dbReference>
<evidence type="ECO:0000259" key="6">
    <source>
        <dbReference type="Pfam" id="PF02518"/>
    </source>
</evidence>
<keyword evidence="5" id="KW-0812">Transmembrane</keyword>
<dbReference type="PANTHER" id="PTHR24421">
    <property type="entry name" value="NITRATE/NITRITE SENSOR PROTEIN NARX-RELATED"/>
    <property type="match status" value="1"/>
</dbReference>
<proteinExistence type="predicted"/>
<feature type="transmembrane region" description="Helical" evidence="5">
    <location>
        <begin position="184"/>
        <end position="204"/>
    </location>
</feature>
<comment type="caution">
    <text evidence="7">The sequence shown here is derived from an EMBL/GenBank/DDBJ whole genome shotgun (WGS) entry which is preliminary data.</text>
</comment>
<feature type="transmembrane region" description="Helical" evidence="5">
    <location>
        <begin position="49"/>
        <end position="72"/>
    </location>
</feature>
<keyword evidence="1" id="KW-0808">Transferase</keyword>
<dbReference type="InterPro" id="IPR003594">
    <property type="entry name" value="HATPase_dom"/>
</dbReference>
<gene>
    <name evidence="7" type="ORF">DFJ67_1382</name>
</gene>
<protein>
    <submittedName>
        <fullName evidence="7">Signal transduction histidine kinase</fullName>
    </submittedName>
</protein>
<name>A0A3D9ZFZ0_9ACTN</name>
<dbReference type="InterPro" id="IPR050482">
    <property type="entry name" value="Sensor_HK_TwoCompSys"/>
</dbReference>
<feature type="domain" description="Histidine kinase/HSP90-like ATPase" evidence="6">
    <location>
        <begin position="332"/>
        <end position="411"/>
    </location>
</feature>
<feature type="transmembrane region" description="Helical" evidence="5">
    <location>
        <begin position="109"/>
        <end position="130"/>
    </location>
</feature>
<evidence type="ECO:0000256" key="5">
    <source>
        <dbReference type="SAM" id="Phobius"/>
    </source>
</evidence>
<keyword evidence="8" id="KW-1185">Reference proteome</keyword>
<reference evidence="7 8" key="1">
    <citation type="submission" date="2018-08" db="EMBL/GenBank/DDBJ databases">
        <title>Sequencing the genomes of 1000 actinobacteria strains.</title>
        <authorList>
            <person name="Klenk H.-P."/>
        </authorList>
    </citation>
    <scope>NUCLEOTIDE SEQUENCE [LARGE SCALE GENOMIC DNA]</scope>
    <source>
        <strain evidence="7 8">DSM 44099</strain>
    </source>
</reference>
<dbReference type="CDD" id="cd16917">
    <property type="entry name" value="HATPase_UhpB-NarQ-NarX-like"/>
    <property type="match status" value="1"/>
</dbReference>
<evidence type="ECO:0000256" key="1">
    <source>
        <dbReference type="ARBA" id="ARBA00022679"/>
    </source>
</evidence>
<dbReference type="InterPro" id="IPR036890">
    <property type="entry name" value="HATPase_C_sf"/>
</dbReference>
<dbReference type="Proteomes" id="UP000256913">
    <property type="component" value="Unassembled WGS sequence"/>
</dbReference>
<sequence length="416" mass="44299">MPNHSLRRPHSGPPDRPWLRPEPISLAPVPEPPDAEPTANPASVALARVYALFPAAIRLSCGVAVAVVALAVRTPPVQAVPLALAVVALTIWSYVFYRQAVDNGIRAWVVLVDSALTIVACLAMGVLVARTVMPGGVSWVAVLASTSIITAPFALRMAHGILVGLTIAAAYCAGALIAGQQEEAISHSAVLVVQTFLAIGLVYLTRRSTRAADGVFAAYQRTHRESVIARAAREAERKQNRDLHDTVLSTLTMVGLGGVAAQSPMLRARASSDLRTLFDPVRRPVLDPAAKVSLDERLRLIVERYEGYPLTAALEPCLVPSAVADAIAESADAALSNVVRHGEGSVAWLRLHQTREAVVVEVIDVGPGFDMATIPSYRYGIRESIMARMAAVDATVRIDTAPGNGTRIHLEWANVG</sequence>
<dbReference type="GO" id="GO:0000160">
    <property type="term" value="P:phosphorelay signal transduction system"/>
    <property type="evidence" value="ECO:0007669"/>
    <property type="project" value="UniProtKB-KW"/>
</dbReference>
<feature type="transmembrane region" description="Helical" evidence="5">
    <location>
        <begin position="136"/>
        <end position="154"/>
    </location>
</feature>
<dbReference type="EMBL" id="QUMQ01000001">
    <property type="protein sequence ID" value="REF95424.1"/>
    <property type="molecule type" value="Genomic_DNA"/>
</dbReference>
<evidence type="ECO:0000313" key="8">
    <source>
        <dbReference type="Proteomes" id="UP000256913"/>
    </source>
</evidence>
<organism evidence="7 8">
    <name type="scientific">Asanoa ferruginea</name>
    <dbReference type="NCBI Taxonomy" id="53367"/>
    <lineage>
        <taxon>Bacteria</taxon>
        <taxon>Bacillati</taxon>
        <taxon>Actinomycetota</taxon>
        <taxon>Actinomycetes</taxon>
        <taxon>Micromonosporales</taxon>
        <taxon>Micromonosporaceae</taxon>
        <taxon>Asanoa</taxon>
    </lineage>
</organism>
<keyword evidence="5" id="KW-0472">Membrane</keyword>
<keyword evidence="5" id="KW-1133">Transmembrane helix</keyword>
<dbReference type="Gene3D" id="3.30.565.10">
    <property type="entry name" value="Histidine kinase-like ATPase, C-terminal domain"/>
    <property type="match status" value="1"/>
</dbReference>
<dbReference type="SUPFAM" id="SSF55874">
    <property type="entry name" value="ATPase domain of HSP90 chaperone/DNA topoisomerase II/histidine kinase"/>
    <property type="match status" value="1"/>
</dbReference>
<evidence type="ECO:0000256" key="2">
    <source>
        <dbReference type="ARBA" id="ARBA00022777"/>
    </source>
</evidence>
<dbReference type="AlphaFoldDB" id="A0A3D9ZFZ0"/>
<keyword evidence="2 7" id="KW-0418">Kinase</keyword>
<feature type="transmembrane region" description="Helical" evidence="5">
    <location>
        <begin position="161"/>
        <end position="178"/>
    </location>
</feature>
<evidence type="ECO:0000313" key="7">
    <source>
        <dbReference type="EMBL" id="REF95424.1"/>
    </source>
</evidence>
<evidence type="ECO:0000256" key="4">
    <source>
        <dbReference type="SAM" id="MobiDB-lite"/>
    </source>
</evidence>
<dbReference type="RefSeq" id="WP_239097025.1">
    <property type="nucleotide sequence ID" value="NZ_BONB01000006.1"/>
</dbReference>